<keyword evidence="18" id="KW-1185">Reference proteome</keyword>
<feature type="domain" description="SLBB" evidence="16">
    <location>
        <begin position="176"/>
        <end position="251"/>
    </location>
</feature>
<keyword evidence="8" id="KW-0625">Polysaccharide transport</keyword>
<keyword evidence="7" id="KW-0732">Signal</keyword>
<evidence type="ECO:0000256" key="8">
    <source>
        <dbReference type="ARBA" id="ARBA00023047"/>
    </source>
</evidence>
<evidence type="ECO:0000313" key="18">
    <source>
        <dbReference type="Proteomes" id="UP000294835"/>
    </source>
</evidence>
<evidence type="ECO:0000256" key="10">
    <source>
        <dbReference type="ARBA" id="ARBA00023114"/>
    </source>
</evidence>
<dbReference type="Gene3D" id="3.30.1950.10">
    <property type="entry name" value="wza like domain"/>
    <property type="match status" value="1"/>
</dbReference>
<evidence type="ECO:0000256" key="14">
    <source>
        <dbReference type="ARBA" id="ARBA00023288"/>
    </source>
</evidence>
<comment type="caution">
    <text evidence="17">The sequence shown here is derived from an EMBL/GenBank/DDBJ whole genome shotgun (WGS) entry which is preliminary data.</text>
</comment>
<keyword evidence="12" id="KW-0564">Palmitate</keyword>
<keyword evidence="9" id="KW-0406">Ion transport</keyword>
<keyword evidence="3" id="KW-0813">Transport</keyword>
<dbReference type="GO" id="GO:0046930">
    <property type="term" value="C:pore complex"/>
    <property type="evidence" value="ECO:0007669"/>
    <property type="project" value="UniProtKB-KW"/>
</dbReference>
<dbReference type="GO" id="GO:0015288">
    <property type="term" value="F:porin activity"/>
    <property type="evidence" value="ECO:0007669"/>
    <property type="project" value="UniProtKB-KW"/>
</dbReference>
<name>A0A4R2PVK1_9RHOB</name>
<dbReference type="GO" id="GO:0006811">
    <property type="term" value="P:monoatomic ion transport"/>
    <property type="evidence" value="ECO:0007669"/>
    <property type="project" value="UniProtKB-KW"/>
</dbReference>
<accession>A0A4R2PVK1</accession>
<dbReference type="InterPro" id="IPR049712">
    <property type="entry name" value="Poly_export"/>
</dbReference>
<feature type="domain" description="Polysaccharide export protein N-terminal" evidence="15">
    <location>
        <begin position="83"/>
        <end position="169"/>
    </location>
</feature>
<dbReference type="PANTHER" id="PTHR33619:SF3">
    <property type="entry name" value="POLYSACCHARIDE EXPORT PROTEIN GFCE-RELATED"/>
    <property type="match status" value="1"/>
</dbReference>
<keyword evidence="14" id="KW-0449">Lipoprotein</keyword>
<comment type="similarity">
    <text evidence="2">Belongs to the BexD/CtrA/VexA family.</text>
</comment>
<dbReference type="Gene3D" id="3.10.560.10">
    <property type="entry name" value="Outer membrane lipoprotein wza domain like"/>
    <property type="match status" value="2"/>
</dbReference>
<reference evidence="17 18" key="1">
    <citation type="submission" date="2019-03" db="EMBL/GenBank/DDBJ databases">
        <title>Genomic Encyclopedia of Type Strains, Phase IV (KMG-IV): sequencing the most valuable type-strain genomes for metagenomic binning, comparative biology and taxonomic classification.</title>
        <authorList>
            <person name="Goeker M."/>
        </authorList>
    </citation>
    <scope>NUCLEOTIDE SEQUENCE [LARGE SCALE GENOMIC DNA]</scope>
    <source>
        <strain evidence="17 18">DSM 18063</strain>
    </source>
</reference>
<keyword evidence="5" id="KW-0762">Sugar transport</keyword>
<evidence type="ECO:0000259" key="15">
    <source>
        <dbReference type="Pfam" id="PF02563"/>
    </source>
</evidence>
<gene>
    <name evidence="17" type="ORF">EV662_11351</name>
</gene>
<evidence type="ECO:0000256" key="5">
    <source>
        <dbReference type="ARBA" id="ARBA00022597"/>
    </source>
</evidence>
<protein>
    <submittedName>
        <fullName evidence="17">Polysaccharide export outer membrane protein</fullName>
    </submittedName>
</protein>
<evidence type="ECO:0000259" key="16">
    <source>
        <dbReference type="Pfam" id="PF22461"/>
    </source>
</evidence>
<sequence>MNKCKTLVLGCGLLLAGCGGSGPSANAILSGTDMVVGRASLSETERAPYVLVEMDRGLARAFTDAQRRTEQEAFHRTGGPMPVVIGRGDIVQVAIVSTAETGFVDFTTASISPISQTSLVPQEVGDDGMIRVPPLGRIRAQGRTVREVENFLTERLGEVLVEPAAIVRIADRQSAKVSVVGKVGAPGKYSLDDVNLRVLDLITAAGGPAERSENLRVKLSRNGVTRTALLESILSNPRLNVYLRPGDVIEVETPENRIVVLGAGGTRNQTLTLDQPDGTLVDVLGYGEGLANRRADRSGVFIYRDAQRDVLARMGVDVSRFAGDSVPTVFRFDLSQPDSLFVAKSFAVADGDVLYIAASLKDAVDAFATFFPVPSTFVPTPSGFDY</sequence>
<proteinExistence type="inferred from homology"/>
<dbReference type="InterPro" id="IPR003715">
    <property type="entry name" value="Poly_export_N"/>
</dbReference>
<dbReference type="GO" id="GO:0015159">
    <property type="term" value="F:polysaccharide transmembrane transporter activity"/>
    <property type="evidence" value="ECO:0007669"/>
    <property type="project" value="InterPro"/>
</dbReference>
<evidence type="ECO:0000256" key="7">
    <source>
        <dbReference type="ARBA" id="ARBA00022729"/>
    </source>
</evidence>
<dbReference type="EMBL" id="SLXP01000013">
    <property type="protein sequence ID" value="TCP39274.1"/>
    <property type="molecule type" value="Genomic_DNA"/>
</dbReference>
<dbReference type="GO" id="GO:0009279">
    <property type="term" value="C:cell outer membrane"/>
    <property type="evidence" value="ECO:0007669"/>
    <property type="project" value="UniProtKB-SubCell"/>
</dbReference>
<keyword evidence="13" id="KW-0998">Cell outer membrane</keyword>
<dbReference type="RefSeq" id="WP_132464794.1">
    <property type="nucleotide sequence ID" value="NZ_SLXP01000013.1"/>
</dbReference>
<dbReference type="AlphaFoldDB" id="A0A4R2PVK1"/>
<dbReference type="OrthoDB" id="7198507at2"/>
<dbReference type="Proteomes" id="UP000294835">
    <property type="component" value="Unassembled WGS sequence"/>
</dbReference>
<dbReference type="InterPro" id="IPR054765">
    <property type="entry name" value="SLBB_dom"/>
</dbReference>
<evidence type="ECO:0000256" key="3">
    <source>
        <dbReference type="ARBA" id="ARBA00022448"/>
    </source>
</evidence>
<keyword evidence="6" id="KW-0812">Transmembrane</keyword>
<evidence type="ECO:0000256" key="13">
    <source>
        <dbReference type="ARBA" id="ARBA00023237"/>
    </source>
</evidence>
<evidence type="ECO:0000313" key="17">
    <source>
        <dbReference type="EMBL" id="TCP39274.1"/>
    </source>
</evidence>
<evidence type="ECO:0000256" key="4">
    <source>
        <dbReference type="ARBA" id="ARBA00022452"/>
    </source>
</evidence>
<keyword evidence="10" id="KW-0626">Porin</keyword>
<keyword evidence="11" id="KW-0472">Membrane</keyword>
<evidence type="ECO:0000256" key="1">
    <source>
        <dbReference type="ARBA" id="ARBA00004571"/>
    </source>
</evidence>
<dbReference type="PROSITE" id="PS51257">
    <property type="entry name" value="PROKAR_LIPOPROTEIN"/>
    <property type="match status" value="1"/>
</dbReference>
<comment type="subcellular location">
    <subcellularLocation>
        <location evidence="1">Cell outer membrane</location>
        <topology evidence="1">Multi-pass membrane protein</topology>
    </subcellularLocation>
</comment>
<dbReference type="Pfam" id="PF02563">
    <property type="entry name" value="Poly_export"/>
    <property type="match status" value="1"/>
</dbReference>
<evidence type="ECO:0000256" key="12">
    <source>
        <dbReference type="ARBA" id="ARBA00023139"/>
    </source>
</evidence>
<evidence type="ECO:0000256" key="9">
    <source>
        <dbReference type="ARBA" id="ARBA00023065"/>
    </source>
</evidence>
<keyword evidence="4" id="KW-1134">Transmembrane beta strand</keyword>
<evidence type="ECO:0000256" key="6">
    <source>
        <dbReference type="ARBA" id="ARBA00022692"/>
    </source>
</evidence>
<dbReference type="PANTHER" id="PTHR33619">
    <property type="entry name" value="POLYSACCHARIDE EXPORT PROTEIN GFCE-RELATED"/>
    <property type="match status" value="1"/>
</dbReference>
<dbReference type="Pfam" id="PF22461">
    <property type="entry name" value="SLBB_2"/>
    <property type="match status" value="1"/>
</dbReference>
<evidence type="ECO:0000256" key="2">
    <source>
        <dbReference type="ARBA" id="ARBA00009450"/>
    </source>
</evidence>
<organism evidence="17 18">
    <name type="scientific">Rhodovulum marinum</name>
    <dbReference type="NCBI Taxonomy" id="320662"/>
    <lineage>
        <taxon>Bacteria</taxon>
        <taxon>Pseudomonadati</taxon>
        <taxon>Pseudomonadota</taxon>
        <taxon>Alphaproteobacteria</taxon>
        <taxon>Rhodobacterales</taxon>
        <taxon>Paracoccaceae</taxon>
        <taxon>Rhodovulum</taxon>
    </lineage>
</organism>
<evidence type="ECO:0000256" key="11">
    <source>
        <dbReference type="ARBA" id="ARBA00023136"/>
    </source>
</evidence>